<dbReference type="GO" id="GO:0005524">
    <property type="term" value="F:ATP binding"/>
    <property type="evidence" value="ECO:0007669"/>
    <property type="project" value="UniProtKB-UniRule"/>
</dbReference>
<keyword evidence="8 14" id="KW-1278">Translocase</keyword>
<evidence type="ECO:0000256" key="11">
    <source>
        <dbReference type="ARBA" id="ARBA00023196"/>
    </source>
</evidence>
<evidence type="ECO:0000256" key="10">
    <source>
        <dbReference type="ARBA" id="ARBA00023136"/>
    </source>
</evidence>
<evidence type="ECO:0000313" key="18">
    <source>
        <dbReference type="EMBL" id="QPM68855.1"/>
    </source>
</evidence>
<evidence type="ECO:0000256" key="8">
    <source>
        <dbReference type="ARBA" id="ARBA00022967"/>
    </source>
</evidence>
<dbReference type="InterPro" id="IPR000793">
    <property type="entry name" value="ATP_synth_asu_C"/>
</dbReference>
<keyword evidence="6 14" id="KW-0375">Hydrogen ion transport</keyword>
<evidence type="ECO:0000256" key="6">
    <source>
        <dbReference type="ARBA" id="ARBA00022781"/>
    </source>
</evidence>
<dbReference type="Proteomes" id="UP000594463">
    <property type="component" value="Chromosome"/>
</dbReference>
<comment type="function">
    <text evidence="1 14">Produces ATP from ADP in the presence of a proton gradient across the membrane. The alpha chain is a regulatory subunit.</text>
</comment>
<dbReference type="InterPro" id="IPR000194">
    <property type="entry name" value="ATPase_F1/V1/A1_a/bsu_nucl-bd"/>
</dbReference>
<reference evidence="18 19" key="1">
    <citation type="journal article" date="2021" name="Nat. Commun.">
        <title>Isolation of a member of the candidate phylum Atribacteria reveals a unique cell membrane structure.</title>
        <authorList>
            <person name="Taiki K."/>
            <person name="Nobu M.K."/>
            <person name="Kusada H."/>
            <person name="Meng X.-Y."/>
            <person name="Hosoki N."/>
            <person name="Uematsu K."/>
            <person name="Yoshioka H."/>
            <person name="Kamagata Y."/>
            <person name="Tamaki H."/>
        </authorList>
    </citation>
    <scope>NUCLEOTIDE SEQUENCE [LARGE SCALE GENOMIC DNA]</scope>
    <source>
        <strain evidence="18 19">RT761</strain>
    </source>
</reference>
<evidence type="ECO:0000256" key="14">
    <source>
        <dbReference type="HAMAP-Rule" id="MF_01346"/>
    </source>
</evidence>
<keyword evidence="12 14" id="KW-0066">ATP synthesis</keyword>
<dbReference type="InterPro" id="IPR027417">
    <property type="entry name" value="P-loop_NTPase"/>
</dbReference>
<comment type="similarity">
    <text evidence="3 14">Belongs to the ATPase alpha/beta chains family.</text>
</comment>
<dbReference type="Gene3D" id="3.40.50.300">
    <property type="entry name" value="P-loop containing nucleotide triphosphate hydrolases"/>
    <property type="match status" value="1"/>
</dbReference>
<evidence type="ECO:0000256" key="7">
    <source>
        <dbReference type="ARBA" id="ARBA00022840"/>
    </source>
</evidence>
<evidence type="ECO:0000256" key="13">
    <source>
        <dbReference type="ARBA" id="ARBA00026013"/>
    </source>
</evidence>
<comment type="catalytic activity">
    <reaction evidence="14">
        <text>ATP + H2O + 4 H(+)(in) = ADP + phosphate + 5 H(+)(out)</text>
        <dbReference type="Rhea" id="RHEA:57720"/>
        <dbReference type="ChEBI" id="CHEBI:15377"/>
        <dbReference type="ChEBI" id="CHEBI:15378"/>
        <dbReference type="ChEBI" id="CHEBI:30616"/>
        <dbReference type="ChEBI" id="CHEBI:43474"/>
        <dbReference type="ChEBI" id="CHEBI:456216"/>
        <dbReference type="EC" id="7.1.2.2"/>
    </reaction>
</comment>
<keyword evidence="5 14" id="KW-0547">Nucleotide-binding</keyword>
<comment type="caution">
    <text evidence="14">Lacks conserved residue(s) required for the propagation of feature annotation.</text>
</comment>
<dbReference type="EMBL" id="CP065383">
    <property type="protein sequence ID" value="QPM68855.1"/>
    <property type="molecule type" value="Genomic_DNA"/>
</dbReference>
<feature type="site" description="Required for activity" evidence="14">
    <location>
        <position position="361"/>
    </location>
</feature>
<evidence type="ECO:0000256" key="12">
    <source>
        <dbReference type="ARBA" id="ARBA00023310"/>
    </source>
</evidence>
<protein>
    <recommendedName>
        <fullName evidence="14">ATP synthase subunit alpha</fullName>
        <ecNumber evidence="14">7.1.2.2</ecNumber>
    </recommendedName>
    <alternativeName>
        <fullName evidence="14">ATP synthase F1 sector subunit alpha</fullName>
    </alternativeName>
    <alternativeName>
        <fullName evidence="14">F-ATPase subunit alpha</fullName>
    </alternativeName>
</protein>
<evidence type="ECO:0000259" key="15">
    <source>
        <dbReference type="Pfam" id="PF00006"/>
    </source>
</evidence>
<evidence type="ECO:0000256" key="3">
    <source>
        <dbReference type="ARBA" id="ARBA00008936"/>
    </source>
</evidence>
<keyword evidence="4 14" id="KW-0813">Transport</keyword>
<dbReference type="PANTHER" id="PTHR48082">
    <property type="entry name" value="ATP SYNTHASE SUBUNIT ALPHA, MITOCHONDRIAL"/>
    <property type="match status" value="1"/>
</dbReference>
<dbReference type="SUPFAM" id="SSF52540">
    <property type="entry name" value="P-loop containing nucleoside triphosphate hydrolases"/>
    <property type="match status" value="1"/>
</dbReference>
<proteinExistence type="inferred from homology"/>
<evidence type="ECO:0000259" key="17">
    <source>
        <dbReference type="Pfam" id="PF02874"/>
    </source>
</evidence>
<evidence type="ECO:0000256" key="9">
    <source>
        <dbReference type="ARBA" id="ARBA00023065"/>
    </source>
</evidence>
<comment type="subcellular location">
    <subcellularLocation>
        <location evidence="14">Cell membrane</location>
        <topology evidence="14">Peripheral membrane protein</topology>
    </subcellularLocation>
    <subcellularLocation>
        <location evidence="2">Membrane</location>
    </subcellularLocation>
</comment>
<organism evidence="18 19">
    <name type="scientific">Atribacter laminatus</name>
    <dbReference type="NCBI Taxonomy" id="2847778"/>
    <lineage>
        <taxon>Bacteria</taxon>
        <taxon>Pseudomonadati</taxon>
        <taxon>Atribacterota</taxon>
        <taxon>Atribacteria</taxon>
        <taxon>Atribacterales</taxon>
        <taxon>Atribacteraceae</taxon>
        <taxon>Atribacter</taxon>
    </lineage>
</organism>
<dbReference type="CDD" id="cd18113">
    <property type="entry name" value="ATP-synt_F1_alpha_C"/>
    <property type="match status" value="1"/>
</dbReference>
<dbReference type="InterPro" id="IPR005294">
    <property type="entry name" value="ATP_synth_F1_asu"/>
</dbReference>
<keyword evidence="10 14" id="KW-0472">Membrane</keyword>
<dbReference type="Pfam" id="PF02874">
    <property type="entry name" value="ATP-synt_ab_N"/>
    <property type="match status" value="1"/>
</dbReference>
<dbReference type="Gene3D" id="2.40.30.20">
    <property type="match status" value="1"/>
</dbReference>
<dbReference type="Gene3D" id="1.20.150.20">
    <property type="entry name" value="ATP synthase alpha/beta chain, C-terminal domain"/>
    <property type="match status" value="1"/>
</dbReference>
<dbReference type="KEGG" id="alam:RT761_02081"/>
<dbReference type="GO" id="GO:0043531">
    <property type="term" value="F:ADP binding"/>
    <property type="evidence" value="ECO:0007669"/>
    <property type="project" value="TreeGrafter"/>
</dbReference>
<dbReference type="HAMAP" id="MF_01346">
    <property type="entry name" value="ATP_synth_alpha_bact"/>
    <property type="match status" value="1"/>
</dbReference>
<dbReference type="InterPro" id="IPR033732">
    <property type="entry name" value="ATP_synth_F1_a_nt-bd_dom"/>
</dbReference>
<dbReference type="PANTHER" id="PTHR48082:SF2">
    <property type="entry name" value="ATP SYNTHASE SUBUNIT ALPHA, MITOCHONDRIAL"/>
    <property type="match status" value="1"/>
</dbReference>
<keyword evidence="19" id="KW-1185">Reference proteome</keyword>
<dbReference type="InterPro" id="IPR038376">
    <property type="entry name" value="ATP_synth_asu_C_sf"/>
</dbReference>
<comment type="subunit">
    <text evidence="13">F-type ATPases have 2 components, CF(1) - the catalytic core - and CF(0) - the membrane proton channel. CF(1) has five subunits: alpha(3), beta(3), gamma(1), delta(1), epsilon(1). CF(0) has four main subunits: a(1), b(1), b'(1) and c(9-12).</text>
</comment>
<evidence type="ECO:0000256" key="4">
    <source>
        <dbReference type="ARBA" id="ARBA00022448"/>
    </source>
</evidence>
<dbReference type="PROSITE" id="PS00152">
    <property type="entry name" value="ATPASE_ALPHA_BETA"/>
    <property type="match status" value="1"/>
</dbReference>
<dbReference type="InterPro" id="IPR023366">
    <property type="entry name" value="ATP_synth_asu-like_sf"/>
</dbReference>
<dbReference type="FunFam" id="1.20.150.20:FF:000001">
    <property type="entry name" value="ATP synthase subunit alpha"/>
    <property type="match status" value="1"/>
</dbReference>
<evidence type="ECO:0000256" key="2">
    <source>
        <dbReference type="ARBA" id="ARBA00004370"/>
    </source>
</evidence>
<name>A0A7T1AMW5_ATRLM</name>
<dbReference type="GO" id="GO:0045259">
    <property type="term" value="C:proton-transporting ATP synthase complex"/>
    <property type="evidence" value="ECO:0007669"/>
    <property type="project" value="UniProtKB-KW"/>
</dbReference>
<dbReference type="InterPro" id="IPR004100">
    <property type="entry name" value="ATPase_F1/V1/A1_a/bsu_N"/>
</dbReference>
<evidence type="ECO:0000256" key="5">
    <source>
        <dbReference type="ARBA" id="ARBA00022741"/>
    </source>
</evidence>
<dbReference type="Pfam" id="PF00006">
    <property type="entry name" value="ATP-synt_ab"/>
    <property type="match status" value="1"/>
</dbReference>
<keyword evidence="7 14" id="KW-0067">ATP-binding</keyword>
<accession>A0A7T1AMW5</accession>
<feature type="domain" description="ATPase F1/V1/A1 complex alpha/beta subunit nucleotide-binding" evidence="15">
    <location>
        <begin position="148"/>
        <end position="363"/>
    </location>
</feature>
<dbReference type="SUPFAM" id="SSF47917">
    <property type="entry name" value="C-terminal domain of alpha and beta subunits of F1 ATP synthase"/>
    <property type="match status" value="1"/>
</dbReference>
<evidence type="ECO:0000313" key="19">
    <source>
        <dbReference type="Proteomes" id="UP000594463"/>
    </source>
</evidence>
<dbReference type="AlphaFoldDB" id="A0A7T1AMW5"/>
<gene>
    <name evidence="14 18" type="primary">atpA</name>
    <name evidence="18" type="ORF">RT761_02081</name>
</gene>
<dbReference type="CDD" id="cd01132">
    <property type="entry name" value="F1-ATPase_alpha_CD"/>
    <property type="match status" value="1"/>
</dbReference>
<keyword evidence="9 14" id="KW-0406">Ion transport</keyword>
<dbReference type="InterPro" id="IPR020003">
    <property type="entry name" value="ATPase_a/bsu_AS"/>
</dbReference>
<dbReference type="SUPFAM" id="SSF50615">
    <property type="entry name" value="N-terminal domain of alpha and beta subunits of F1 ATP synthase"/>
    <property type="match status" value="1"/>
</dbReference>
<dbReference type="NCBIfam" id="NF009884">
    <property type="entry name" value="PRK13343.1"/>
    <property type="match status" value="1"/>
</dbReference>
<dbReference type="InterPro" id="IPR036121">
    <property type="entry name" value="ATPase_F1/V1/A1_a/bsu_N_sf"/>
</dbReference>
<feature type="domain" description="ATPase F1/V1/A1 complex alpha/beta subunit N-terminal" evidence="17">
    <location>
        <begin position="25"/>
        <end position="91"/>
    </location>
</feature>
<dbReference type="RefSeq" id="WP_218111346.1">
    <property type="nucleotide sequence ID" value="NZ_CP065383.1"/>
</dbReference>
<evidence type="ECO:0000256" key="1">
    <source>
        <dbReference type="ARBA" id="ARBA00003784"/>
    </source>
</evidence>
<feature type="domain" description="ATP synthase alpha subunit C-terminal" evidence="16">
    <location>
        <begin position="370"/>
        <end position="495"/>
    </location>
</feature>
<dbReference type="FunFam" id="3.40.50.300:FF:000002">
    <property type="entry name" value="ATP synthase subunit alpha"/>
    <property type="match status" value="1"/>
</dbReference>
<dbReference type="NCBIfam" id="TIGR00962">
    <property type="entry name" value="atpA"/>
    <property type="match status" value="1"/>
</dbReference>
<sequence>MAILTDTIKKAKQVVQGYIPEPEINEIGEVIEVQGGVITIAGLKEAMMGEMLIFPHGLKGQVFNLEKERISCILFGDHSLIKQGDRVFRTNRVLEVPVGDELLGRIIDPLGNPLDGNPAPDFRYKRPIMLHAPEVIQRQPVHRPLFTGIKTIDAMIPLGKGQRELIIGDRRTGKTTLTIDTILNQKGKNVLCVYVAIGKRLSAITEMVDILKRYNAMAYSIIVSTSAEDSPAFLYLAPYSGCTIAEFFMNGGQDVLVIYDDLSKHAVAYRSLSLLMRRSPGRESYPGDIFYLHSRLLERSAQLSDDLGGGSMSALPIVETQEGDISAYIPTNIISITDGQIYLESNLFAKGFLPPINIGLSVSRVGGEAQTPIMKKVARRLRLDLAQYFELEDFARFSSELDVITSRQLEHGKRVLELTTQIQYQPLDISLEILAVFAATQGLIDHVPLHLVKQWEANLYQTAALEKADLLNELRKDKELDSRLEQEIKEFIRSFTEQFLQEKNVSN</sequence>
<dbReference type="CDD" id="cd18116">
    <property type="entry name" value="ATP-synt_F1_alpha_N"/>
    <property type="match status" value="1"/>
</dbReference>
<dbReference type="GO" id="GO:0005886">
    <property type="term" value="C:plasma membrane"/>
    <property type="evidence" value="ECO:0007669"/>
    <property type="project" value="UniProtKB-SubCell"/>
</dbReference>
<dbReference type="Pfam" id="PF00306">
    <property type="entry name" value="ATP-synt_ab_C"/>
    <property type="match status" value="1"/>
</dbReference>
<dbReference type="EC" id="7.1.2.2" evidence="14"/>
<evidence type="ECO:0000259" key="16">
    <source>
        <dbReference type="Pfam" id="PF00306"/>
    </source>
</evidence>
<keyword evidence="14" id="KW-1003">Cell membrane</keyword>
<keyword evidence="11 14" id="KW-0139">CF(1)</keyword>
<dbReference type="GO" id="GO:0046933">
    <property type="term" value="F:proton-transporting ATP synthase activity, rotational mechanism"/>
    <property type="evidence" value="ECO:0007669"/>
    <property type="project" value="UniProtKB-UniRule"/>
</dbReference>